<dbReference type="Proteomes" id="UP001652503">
    <property type="component" value="Unassembled WGS sequence"/>
</dbReference>
<protein>
    <submittedName>
        <fullName evidence="1">Uncharacterized protein</fullName>
    </submittedName>
</protein>
<keyword evidence="2" id="KW-1185">Reference proteome</keyword>
<dbReference type="EMBL" id="JAOWLA010000007">
    <property type="protein sequence ID" value="MCV2864935.1"/>
    <property type="molecule type" value="Genomic_DNA"/>
</dbReference>
<proteinExistence type="predicted"/>
<accession>A0ABT2Z1H3</accession>
<organism evidence="1 2">
    <name type="scientific">Albidovulum sediminicola</name>
    <dbReference type="NCBI Taxonomy" id="2984331"/>
    <lineage>
        <taxon>Bacteria</taxon>
        <taxon>Pseudomonadati</taxon>
        <taxon>Pseudomonadota</taxon>
        <taxon>Alphaproteobacteria</taxon>
        <taxon>Rhodobacterales</taxon>
        <taxon>Paracoccaceae</taxon>
        <taxon>Albidovulum</taxon>
    </lineage>
</organism>
<comment type="caution">
    <text evidence="1">The sequence shown here is derived from an EMBL/GenBank/DDBJ whole genome shotgun (WGS) entry which is preliminary data.</text>
</comment>
<gene>
    <name evidence="1" type="ORF">OE647_09320</name>
</gene>
<evidence type="ECO:0000313" key="2">
    <source>
        <dbReference type="Proteomes" id="UP001652503"/>
    </source>
</evidence>
<reference evidence="1 2" key="1">
    <citation type="submission" date="2022-10" db="EMBL/GenBank/DDBJ databases">
        <title>Defluviimonas sp. nov., isolated from ocean surface water.</title>
        <authorList>
            <person name="He W."/>
            <person name="Wang L."/>
            <person name="Zhang D.-F."/>
        </authorList>
    </citation>
    <scope>NUCLEOTIDE SEQUENCE [LARGE SCALE GENOMIC DNA]</scope>
    <source>
        <strain evidence="1 2">WL0075</strain>
    </source>
</reference>
<sequence length="460" mass="51119">MDASDPSLQTLPLSVTLVFAPFEKVSPTAAGLFRARFGPSALAEDVMASPQTLFNAEQNMAERMRQKSGAWVLAHWPLVLSEPSDAEGVTLIEDFGNPWLPTALARFRPGISVLSLRSCTLGETDGVHRFTLRRGARILRRVETRRQGMDDWEVNASGRPQPFEEALGGNAAAGRLDRAALLRLAEGMGVDLLRTIEGRRVMRSCALIALDDRNLEETRLPTRLGQSVYDTALRQGFASARNGLAAAPLEGISDADLGDLEAEAQRVIGRARKVEELRDALAPVLGLERLGESGRHRLGSLYSLALARAYRLDLDSLTTRRLERDWHDVVAGTEYEVSRETIESDRAKAQRNQLLRPIVQRHEAVCRAAETPEDLLPVLREITEEARPEFDARFREMALQAICKRARELDPDDPVTARLSQTLLSWHEAAHEAKTCDARGSERPPRPARRTRLLAAQLLR</sequence>
<dbReference type="RefSeq" id="WP_263721455.1">
    <property type="nucleotide sequence ID" value="NZ_JAOWLA010000007.1"/>
</dbReference>
<name>A0ABT2Z1H3_9RHOB</name>
<evidence type="ECO:0000313" key="1">
    <source>
        <dbReference type="EMBL" id="MCV2864935.1"/>
    </source>
</evidence>